<evidence type="ECO:0000256" key="1">
    <source>
        <dbReference type="SAM" id="MobiDB-lite"/>
    </source>
</evidence>
<accession>A0A4C1ZKH9</accession>
<keyword evidence="3" id="KW-1185">Reference proteome</keyword>
<evidence type="ECO:0000313" key="3">
    <source>
        <dbReference type="Proteomes" id="UP000299102"/>
    </source>
</evidence>
<protein>
    <submittedName>
        <fullName evidence="2">Uncharacterized protein</fullName>
    </submittedName>
</protein>
<name>A0A4C1ZKH9_EUMVA</name>
<evidence type="ECO:0000313" key="2">
    <source>
        <dbReference type="EMBL" id="GBP87683.1"/>
    </source>
</evidence>
<comment type="caution">
    <text evidence="2">The sequence shown here is derived from an EMBL/GenBank/DDBJ whole genome shotgun (WGS) entry which is preliminary data.</text>
</comment>
<dbReference type="Proteomes" id="UP000299102">
    <property type="component" value="Unassembled WGS sequence"/>
</dbReference>
<sequence>MRSRKRPPTWAELQAERACCSRETNKQNNRKTTILNKIGKSSPRGSVSRFADATRSAPLAASAGTRALQRTSHESPT</sequence>
<dbReference type="EMBL" id="BGZK01001876">
    <property type="protein sequence ID" value="GBP87683.1"/>
    <property type="molecule type" value="Genomic_DNA"/>
</dbReference>
<reference evidence="2 3" key="1">
    <citation type="journal article" date="2019" name="Commun. Biol.">
        <title>The bagworm genome reveals a unique fibroin gene that provides high tensile strength.</title>
        <authorList>
            <person name="Kono N."/>
            <person name="Nakamura H."/>
            <person name="Ohtoshi R."/>
            <person name="Tomita M."/>
            <person name="Numata K."/>
            <person name="Arakawa K."/>
        </authorList>
    </citation>
    <scope>NUCLEOTIDE SEQUENCE [LARGE SCALE GENOMIC DNA]</scope>
</reference>
<organism evidence="2 3">
    <name type="scientific">Eumeta variegata</name>
    <name type="common">Bagworm moth</name>
    <name type="synonym">Eumeta japonica</name>
    <dbReference type="NCBI Taxonomy" id="151549"/>
    <lineage>
        <taxon>Eukaryota</taxon>
        <taxon>Metazoa</taxon>
        <taxon>Ecdysozoa</taxon>
        <taxon>Arthropoda</taxon>
        <taxon>Hexapoda</taxon>
        <taxon>Insecta</taxon>
        <taxon>Pterygota</taxon>
        <taxon>Neoptera</taxon>
        <taxon>Endopterygota</taxon>
        <taxon>Lepidoptera</taxon>
        <taxon>Glossata</taxon>
        <taxon>Ditrysia</taxon>
        <taxon>Tineoidea</taxon>
        <taxon>Psychidae</taxon>
        <taxon>Oiketicinae</taxon>
        <taxon>Eumeta</taxon>
    </lineage>
</organism>
<dbReference type="AlphaFoldDB" id="A0A4C1ZKH9"/>
<gene>
    <name evidence="2" type="ORF">EVAR_60415_1</name>
</gene>
<proteinExistence type="predicted"/>
<feature type="region of interest" description="Disordered" evidence="1">
    <location>
        <begin position="36"/>
        <end position="77"/>
    </location>
</feature>